<dbReference type="Gene3D" id="3.40.50.10210">
    <property type="match status" value="1"/>
</dbReference>
<dbReference type="InterPro" id="IPR023195">
    <property type="entry name" value="Nict_dMeBzImd_PRibTrfase_N"/>
</dbReference>
<evidence type="ECO:0000256" key="2">
    <source>
        <dbReference type="ARBA" id="ARBA00007110"/>
    </source>
</evidence>
<protein>
    <recommendedName>
        <fullName evidence="4 10">Nicotinate-nucleotide--dimethylbenzimidazole phosphoribosyltransferase</fullName>
        <shortName evidence="10">NN:DBI PRT</shortName>
        <ecNumber evidence="3 10">2.4.2.21</ecNumber>
    </recommendedName>
    <alternativeName>
        <fullName evidence="8 10">N(1)-alpha-phosphoribosyltransferase</fullName>
    </alternativeName>
</protein>
<dbReference type="Gene3D" id="1.10.1610.10">
    <property type="match status" value="1"/>
</dbReference>
<comment type="pathway">
    <text evidence="1 10">Nucleoside biosynthesis; alpha-ribazole biosynthesis; alpha-ribazole from 5,6-dimethylbenzimidazole: step 1/2.</text>
</comment>
<accession>A0ABR7CMD3</accession>
<name>A0ABR7CMD3_9BACT</name>
<dbReference type="EC" id="2.4.2.21" evidence="3 10"/>
<evidence type="ECO:0000256" key="6">
    <source>
        <dbReference type="ARBA" id="ARBA00022676"/>
    </source>
</evidence>
<dbReference type="HAMAP" id="MF_00230">
    <property type="entry name" value="CobT"/>
    <property type="match status" value="1"/>
</dbReference>
<dbReference type="PANTHER" id="PTHR43463">
    <property type="entry name" value="NICOTINATE-NUCLEOTIDE--DIMETHYLBENZIMIDAZOLE PHOSPHORIBOSYLTRANSFERASE"/>
    <property type="match status" value="1"/>
</dbReference>
<evidence type="ECO:0000256" key="9">
    <source>
        <dbReference type="ARBA" id="ARBA00047340"/>
    </source>
</evidence>
<dbReference type="NCBIfam" id="NF000996">
    <property type="entry name" value="PRK00105.1"/>
    <property type="match status" value="1"/>
</dbReference>
<dbReference type="InterPro" id="IPR003200">
    <property type="entry name" value="Nict_dMeBzImd_PRibTrfase"/>
</dbReference>
<organism evidence="11 12">
    <name type="scientific">Alistipes hominis</name>
    <dbReference type="NCBI Taxonomy" id="2763015"/>
    <lineage>
        <taxon>Bacteria</taxon>
        <taxon>Pseudomonadati</taxon>
        <taxon>Bacteroidota</taxon>
        <taxon>Bacteroidia</taxon>
        <taxon>Bacteroidales</taxon>
        <taxon>Rikenellaceae</taxon>
        <taxon>Alistipes</taxon>
    </lineage>
</organism>
<evidence type="ECO:0000256" key="4">
    <source>
        <dbReference type="ARBA" id="ARBA00015486"/>
    </source>
</evidence>
<dbReference type="Proteomes" id="UP000636891">
    <property type="component" value="Unassembled WGS sequence"/>
</dbReference>
<sequence length="345" mass="36954">MKNFAIKTPDAEIRTALQQKIDGLTKPLGSLGRLEELALQIGWIQQTLTPSLDRPYNIVFAGDHGVAEEKVSLSPKEVTRQMVDNFLKGGAGISFLCRQHGFRLRVVDAGVDAELPAADGLIDLKIRRGTRNFVDTAAMTREEMELAVERGASVAAMCRDDGCNVISFGEMGIGNTSASSMWMTCLTGTPLEQCVGAGSGLGSAGVRRKCHVLRQALDGYAGDRSVEDVMRWFGGYEMVMAVGAMLQAAELGMVILVDGFIMTNCMLAASKLYPEVLNYAVFAHRGDESGHALLLDAMGAKPLLDLGLRLGEGTGAVCAYPIVESAVRMLAEMASFGDAGVTKYF</sequence>
<dbReference type="CDD" id="cd02439">
    <property type="entry name" value="DMB-PRT_CobT"/>
    <property type="match status" value="1"/>
</dbReference>
<dbReference type="GO" id="GO:0008939">
    <property type="term" value="F:nicotinate-nucleotide-dimethylbenzimidazole phosphoribosyltransferase activity"/>
    <property type="evidence" value="ECO:0007669"/>
    <property type="project" value="UniProtKB-EC"/>
</dbReference>
<comment type="catalytic activity">
    <reaction evidence="9 10">
        <text>5,6-dimethylbenzimidazole + nicotinate beta-D-ribonucleotide = alpha-ribazole 5'-phosphate + nicotinate + H(+)</text>
        <dbReference type="Rhea" id="RHEA:11196"/>
        <dbReference type="ChEBI" id="CHEBI:15378"/>
        <dbReference type="ChEBI" id="CHEBI:15890"/>
        <dbReference type="ChEBI" id="CHEBI:32544"/>
        <dbReference type="ChEBI" id="CHEBI:57502"/>
        <dbReference type="ChEBI" id="CHEBI:57918"/>
        <dbReference type="EC" id="2.4.2.21"/>
    </reaction>
</comment>
<comment type="caution">
    <text evidence="11">The sequence shown here is derived from an EMBL/GenBank/DDBJ whole genome shotgun (WGS) entry which is preliminary data.</text>
</comment>
<comment type="function">
    <text evidence="10">Catalyzes the synthesis of alpha-ribazole-5'-phosphate from nicotinate mononucleotide (NAMN) and 5,6-dimethylbenzimidazole (DMB).</text>
</comment>
<keyword evidence="5 10" id="KW-0169">Cobalamin biosynthesis</keyword>
<dbReference type="InterPro" id="IPR036087">
    <property type="entry name" value="Nict_dMeBzImd_PRibTrfase_sf"/>
</dbReference>
<dbReference type="SUPFAM" id="SSF52733">
    <property type="entry name" value="Nicotinate mononucleotide:5,6-dimethylbenzimidazole phosphoribosyltransferase (CobT)"/>
    <property type="match status" value="1"/>
</dbReference>
<dbReference type="Pfam" id="PF02277">
    <property type="entry name" value="DBI_PRT"/>
    <property type="match status" value="1"/>
</dbReference>
<evidence type="ECO:0000256" key="3">
    <source>
        <dbReference type="ARBA" id="ARBA00011991"/>
    </source>
</evidence>
<evidence type="ECO:0000256" key="7">
    <source>
        <dbReference type="ARBA" id="ARBA00022679"/>
    </source>
</evidence>
<reference evidence="11 12" key="1">
    <citation type="submission" date="2020-08" db="EMBL/GenBank/DDBJ databases">
        <title>Genome public.</title>
        <authorList>
            <person name="Liu C."/>
            <person name="Sun Q."/>
        </authorList>
    </citation>
    <scope>NUCLEOTIDE SEQUENCE [LARGE SCALE GENOMIC DNA]</scope>
    <source>
        <strain evidence="11 12">New-7</strain>
    </source>
</reference>
<dbReference type="InterPro" id="IPR017846">
    <property type="entry name" value="Nict_dMeBzImd_PRibTrfase_bact"/>
</dbReference>
<gene>
    <name evidence="10 11" type="primary">cobT</name>
    <name evidence="11" type="ORF">H8S08_07310</name>
</gene>
<comment type="similarity">
    <text evidence="2 10">Belongs to the CobT family.</text>
</comment>
<evidence type="ECO:0000256" key="5">
    <source>
        <dbReference type="ARBA" id="ARBA00022573"/>
    </source>
</evidence>
<keyword evidence="6 10" id="KW-0328">Glycosyltransferase</keyword>
<proteinExistence type="inferred from homology"/>
<feature type="active site" description="Proton acceptor" evidence="10">
    <location>
        <position position="312"/>
    </location>
</feature>
<dbReference type="NCBIfam" id="TIGR03160">
    <property type="entry name" value="cobT_DBIPRT"/>
    <property type="match status" value="1"/>
</dbReference>
<evidence type="ECO:0000313" key="12">
    <source>
        <dbReference type="Proteomes" id="UP000636891"/>
    </source>
</evidence>
<dbReference type="EMBL" id="JACOOK010000003">
    <property type="protein sequence ID" value="MBC5616828.1"/>
    <property type="molecule type" value="Genomic_DNA"/>
</dbReference>
<evidence type="ECO:0000256" key="8">
    <source>
        <dbReference type="ARBA" id="ARBA00030686"/>
    </source>
</evidence>
<keyword evidence="12" id="KW-1185">Reference proteome</keyword>
<dbReference type="RefSeq" id="WP_118457868.1">
    <property type="nucleotide sequence ID" value="NZ_JACOOK010000003.1"/>
</dbReference>
<dbReference type="PANTHER" id="PTHR43463:SF1">
    <property type="entry name" value="NICOTINATE-NUCLEOTIDE--DIMETHYLBENZIMIDAZOLE PHOSPHORIBOSYLTRANSFERASE"/>
    <property type="match status" value="1"/>
</dbReference>
<evidence type="ECO:0000256" key="1">
    <source>
        <dbReference type="ARBA" id="ARBA00005049"/>
    </source>
</evidence>
<keyword evidence="7 10" id="KW-0808">Transferase</keyword>
<evidence type="ECO:0000256" key="10">
    <source>
        <dbReference type="HAMAP-Rule" id="MF_00230"/>
    </source>
</evidence>
<evidence type="ECO:0000313" key="11">
    <source>
        <dbReference type="EMBL" id="MBC5616828.1"/>
    </source>
</evidence>